<reference evidence="4 5" key="1">
    <citation type="submission" date="2016-06" db="EMBL/GenBank/DDBJ databases">
        <authorList>
            <person name="Kjaerup R.B."/>
            <person name="Dalgaard T.S."/>
            <person name="Juul-Madsen H.R."/>
        </authorList>
    </citation>
    <scope>NUCLEOTIDE SEQUENCE [LARGE SCALE GENOMIC DNA]</scope>
    <source>
        <strain evidence="4">3</strain>
    </source>
</reference>
<feature type="transmembrane region" description="Helical" evidence="1">
    <location>
        <begin position="245"/>
        <end position="264"/>
    </location>
</feature>
<organism evidence="4 5">
    <name type="scientific">Candidatus Accumulibacter aalborgensis</name>
    <dbReference type="NCBI Taxonomy" id="1860102"/>
    <lineage>
        <taxon>Bacteria</taxon>
        <taxon>Pseudomonadati</taxon>
        <taxon>Pseudomonadota</taxon>
        <taxon>Betaproteobacteria</taxon>
        <taxon>Candidatus Accumulibacter</taxon>
    </lineage>
</organism>
<dbReference type="NCBIfam" id="NF038130">
    <property type="entry name" value="PEP_NF038130"/>
    <property type="match status" value="1"/>
</dbReference>
<dbReference type="RefSeq" id="WP_186408363.1">
    <property type="nucleotide sequence ID" value="NZ_FLQX01000138.1"/>
</dbReference>
<keyword evidence="1" id="KW-1133">Transmembrane helix</keyword>
<name>A0A1A8XVK0_9PROT</name>
<dbReference type="NCBIfam" id="TIGR02595">
    <property type="entry name" value="PEP_CTERM"/>
    <property type="match status" value="1"/>
</dbReference>
<feature type="signal peptide" evidence="2">
    <location>
        <begin position="1"/>
        <end position="25"/>
    </location>
</feature>
<feature type="chain" id="PRO_5008381831" description="Ice-binding protein C-terminal domain-containing protein" evidence="2">
    <location>
        <begin position="26"/>
        <end position="269"/>
    </location>
</feature>
<dbReference type="EMBL" id="FLQX01000138">
    <property type="protein sequence ID" value="SBT08617.1"/>
    <property type="molecule type" value="Genomic_DNA"/>
</dbReference>
<evidence type="ECO:0000313" key="4">
    <source>
        <dbReference type="EMBL" id="SBT08617.1"/>
    </source>
</evidence>
<proteinExistence type="predicted"/>
<protein>
    <recommendedName>
        <fullName evidence="3">Ice-binding protein C-terminal domain-containing protein</fullName>
    </recommendedName>
</protein>
<gene>
    <name evidence="4" type="ORF">ACCAA_60008</name>
</gene>
<keyword evidence="1" id="KW-0812">Transmembrane</keyword>
<accession>A0A1A8XVK0</accession>
<dbReference type="AlphaFoldDB" id="A0A1A8XVK0"/>
<dbReference type="Proteomes" id="UP000199169">
    <property type="component" value="Unassembled WGS sequence"/>
</dbReference>
<evidence type="ECO:0000256" key="2">
    <source>
        <dbReference type="SAM" id="SignalP"/>
    </source>
</evidence>
<dbReference type="STRING" id="1860102.ACCAA_60008"/>
<keyword evidence="2" id="KW-0732">Signal</keyword>
<keyword evidence="1" id="KW-0472">Membrane</keyword>
<feature type="domain" description="Ice-binding protein C-terminal" evidence="3">
    <location>
        <begin position="246"/>
        <end position="268"/>
    </location>
</feature>
<dbReference type="Pfam" id="PF07589">
    <property type="entry name" value="PEP-CTERM"/>
    <property type="match status" value="1"/>
</dbReference>
<evidence type="ECO:0000313" key="5">
    <source>
        <dbReference type="Proteomes" id="UP000199169"/>
    </source>
</evidence>
<evidence type="ECO:0000259" key="3">
    <source>
        <dbReference type="Pfam" id="PF07589"/>
    </source>
</evidence>
<sequence length="269" mass="27429">MITVTSKTKATVAALAMAASFGASATPITLTSITGNYIVWDVNSTLDPTLKTLYPTPNAGLGAAAIALGGNPATPGGNVELSKFGGPVTVLSGTADGHTVTFSSLVLTDWTANSNALAISYIQDAATAAFGSMLTPAQLAVALGKFFNLSIGSYKPWQLVSDPNISYVDITGDTLSFGLAGLLDASPFLSAISGIPLAPGKQASEVVKVSFDGADPTYHYGFHATASGVHAADGVSYSGNYPDPFVPEPAGLALFGLGLLGLLLTRRRR</sequence>
<evidence type="ECO:0000256" key="1">
    <source>
        <dbReference type="SAM" id="Phobius"/>
    </source>
</evidence>
<keyword evidence="5" id="KW-1185">Reference proteome</keyword>
<dbReference type="InterPro" id="IPR013424">
    <property type="entry name" value="Ice-binding_C"/>
</dbReference>